<accession>A0A162G3J1</accession>
<dbReference type="Proteomes" id="UP000075799">
    <property type="component" value="Unassembled WGS sequence"/>
</dbReference>
<comment type="caution">
    <text evidence="3">The sequence shown here is derived from an EMBL/GenBank/DDBJ whole genome shotgun (WGS) entry which is preliminary data.</text>
</comment>
<evidence type="ECO:0000259" key="2">
    <source>
        <dbReference type="PROSITE" id="PS50234"/>
    </source>
</evidence>
<dbReference type="SUPFAM" id="SSF53300">
    <property type="entry name" value="vWA-like"/>
    <property type="match status" value="1"/>
</dbReference>
<dbReference type="PROSITE" id="PS50234">
    <property type="entry name" value="VWFA"/>
    <property type="match status" value="1"/>
</dbReference>
<keyword evidence="1" id="KW-0732">Signal</keyword>
<feature type="signal peptide" evidence="1">
    <location>
        <begin position="1"/>
        <end position="19"/>
    </location>
</feature>
<dbReference type="RefSeq" id="WP_063208186.1">
    <property type="nucleotide sequence ID" value="NZ_LUKD01000006.1"/>
</dbReference>
<dbReference type="EMBL" id="LUKD01000006">
    <property type="protein sequence ID" value="KYG64239.1"/>
    <property type="molecule type" value="Genomic_DNA"/>
</dbReference>
<dbReference type="AlphaFoldDB" id="A0A162G3J1"/>
<dbReference type="PROSITE" id="PS51257">
    <property type="entry name" value="PROKAR_LIPOPROTEIN"/>
    <property type="match status" value="1"/>
</dbReference>
<dbReference type="Gene3D" id="3.40.50.410">
    <property type="entry name" value="von Willebrand factor, type A domain"/>
    <property type="match status" value="1"/>
</dbReference>
<reference evidence="3 4" key="1">
    <citation type="submission" date="2016-03" db="EMBL/GenBank/DDBJ databases">
        <authorList>
            <person name="Ploux O."/>
        </authorList>
    </citation>
    <scope>NUCLEOTIDE SEQUENCE [LARGE SCALE GENOMIC DNA]</scope>
    <source>
        <strain evidence="3 4">EC13</strain>
    </source>
</reference>
<protein>
    <recommendedName>
        <fullName evidence="2">VWFA domain-containing protein</fullName>
    </recommendedName>
</protein>
<sequence length="415" mass="46571">MRNLVIVAIYFTAFMLVSACSPESATLKVERPLVEEQVQIPQYEQIPAQTFEWITEDGGQSQFDFNPEVDILFVTDNSDSMKTAQDNLLRNIDRFTAGILKNKMIDYHIGVISVWDSSDRYAQTKKDIYQIGDLRHIKNPQGQTSQSRRFVAKSDNNSKLIASTLNIGVTPYAQGGPEFEELFSPLAAALEKTGRGASNEGFFRKDAQLVVILLTDADDSSKNLNPEEMAQKLIDFKGGRTEKVAVYGVLVRPQDPDTYKDWDLRIHPKYHPECFDMNQKTPKNNGKCTGFGPARLEQLIVAANPNEGTPEQIRAKHIMSIVSPKFGDELAQIGSDITVKTLSKEIFLSQRPRADKNGQLMVRVRYGKQVIPQKAKGGWLYNPEDNSIVLSGDIDYQYVEGARFSVDLVPLTLKN</sequence>
<evidence type="ECO:0000256" key="1">
    <source>
        <dbReference type="SAM" id="SignalP"/>
    </source>
</evidence>
<organism evidence="3 4">
    <name type="scientific">Bdellovibrio bacteriovorus</name>
    <dbReference type="NCBI Taxonomy" id="959"/>
    <lineage>
        <taxon>Bacteria</taxon>
        <taxon>Pseudomonadati</taxon>
        <taxon>Bdellovibrionota</taxon>
        <taxon>Bdellovibrionia</taxon>
        <taxon>Bdellovibrionales</taxon>
        <taxon>Pseudobdellovibrionaceae</taxon>
        <taxon>Bdellovibrio</taxon>
    </lineage>
</organism>
<feature type="chain" id="PRO_5007834203" description="VWFA domain-containing protein" evidence="1">
    <location>
        <begin position="20"/>
        <end position="415"/>
    </location>
</feature>
<feature type="domain" description="VWFA" evidence="2">
    <location>
        <begin position="70"/>
        <end position="251"/>
    </location>
</feature>
<evidence type="ECO:0000313" key="4">
    <source>
        <dbReference type="Proteomes" id="UP000075799"/>
    </source>
</evidence>
<gene>
    <name evidence="3" type="ORF">AZI87_13440</name>
</gene>
<evidence type="ECO:0000313" key="3">
    <source>
        <dbReference type="EMBL" id="KYG64239.1"/>
    </source>
</evidence>
<name>A0A162G3J1_BDEBC</name>
<dbReference type="OrthoDB" id="5288166at2"/>
<dbReference type="InterPro" id="IPR002035">
    <property type="entry name" value="VWF_A"/>
</dbReference>
<proteinExistence type="predicted"/>
<dbReference type="InterPro" id="IPR036465">
    <property type="entry name" value="vWFA_dom_sf"/>
</dbReference>